<dbReference type="Pfam" id="PF00750">
    <property type="entry name" value="tRNA-synt_1d"/>
    <property type="match status" value="1"/>
</dbReference>
<evidence type="ECO:0000256" key="4">
    <source>
        <dbReference type="ARBA" id="ARBA00022598"/>
    </source>
</evidence>
<sequence>MVKKQLKQDLKKAVESLGYQSGDIVVSISPNVLFGDYTANIALQLAKQKDGGGKQSPLEIAKEILQKFDHPDYLEKAEVAGPGFINFFIKPEITSQQVKEILEEGENFGKNENGKGKKIQVEFISANPTGPLTLANGRGGALGDTLANVLSFSGYEVEREYYVNDTGNQIRLLGESVLAAEGKIEKKEEYYQGEYIKELASEFSDKLNLEPQQLGHLLADYLLEKEIKPAINRMDVHFDQFYSERSVYHRGLIDQVKIQLKARSLAYEKDGALWFKSSQFGDEKDRVLLTSEEGRGKTEPTYFLADIAHHLDDLEKGYIKRINILGADHHDYAKRIEWAMEALGFKDKIEIILMQMVRLFKEGQEVRMSKRAGTFVTLDELLDLVGKDVARFFFLMYSPDSQIDFNLDLARKQSHKNPVFYVQYAHARMSNILAKAGDSREKEEPGDYSLLKQPSETALISHLVAFPDLVQETTQSYQVHKFTSYTTALADFFHKFYENCQVLGAQPPRLEQARLGLVKAAKITLANSLNLMGVSAPERM</sequence>
<keyword evidence="5 10" id="KW-0547">Nucleotide-binding</keyword>
<dbReference type="FunFam" id="1.10.730.10:FF:000008">
    <property type="entry name" value="Arginine--tRNA ligase"/>
    <property type="match status" value="1"/>
</dbReference>
<protein>
    <recommendedName>
        <fullName evidence="10">Arginine--tRNA ligase</fullName>
        <ecNumber evidence="10">6.1.1.19</ecNumber>
    </recommendedName>
    <alternativeName>
        <fullName evidence="10">Arginyl-tRNA synthetase</fullName>
        <shortName evidence="10">ArgRS</shortName>
    </alternativeName>
</protein>
<dbReference type="Gene3D" id="3.40.50.620">
    <property type="entry name" value="HUPs"/>
    <property type="match status" value="1"/>
</dbReference>
<dbReference type="Pfam" id="PF05746">
    <property type="entry name" value="DALR_1"/>
    <property type="match status" value="1"/>
</dbReference>
<dbReference type="CDD" id="cd00671">
    <property type="entry name" value="ArgRS_core"/>
    <property type="match status" value="1"/>
</dbReference>
<dbReference type="SUPFAM" id="SSF55190">
    <property type="entry name" value="Arginyl-tRNA synthetase (ArgRS), N-terminal 'additional' domain"/>
    <property type="match status" value="1"/>
</dbReference>
<dbReference type="EMBL" id="LCAB01000003">
    <property type="protein sequence ID" value="KKR83605.1"/>
    <property type="molecule type" value="Genomic_DNA"/>
</dbReference>
<dbReference type="Proteomes" id="UP000034601">
    <property type="component" value="Unassembled WGS sequence"/>
</dbReference>
<dbReference type="Gene3D" id="3.30.1360.70">
    <property type="entry name" value="Arginyl tRNA synthetase N-terminal domain"/>
    <property type="match status" value="1"/>
</dbReference>
<dbReference type="GO" id="GO:0005524">
    <property type="term" value="F:ATP binding"/>
    <property type="evidence" value="ECO:0007669"/>
    <property type="project" value="UniProtKB-UniRule"/>
</dbReference>
<evidence type="ECO:0000256" key="7">
    <source>
        <dbReference type="ARBA" id="ARBA00022917"/>
    </source>
</evidence>
<comment type="catalytic activity">
    <reaction evidence="9 10">
        <text>tRNA(Arg) + L-arginine + ATP = L-arginyl-tRNA(Arg) + AMP + diphosphate</text>
        <dbReference type="Rhea" id="RHEA:20301"/>
        <dbReference type="Rhea" id="RHEA-COMP:9658"/>
        <dbReference type="Rhea" id="RHEA-COMP:9673"/>
        <dbReference type="ChEBI" id="CHEBI:30616"/>
        <dbReference type="ChEBI" id="CHEBI:32682"/>
        <dbReference type="ChEBI" id="CHEBI:33019"/>
        <dbReference type="ChEBI" id="CHEBI:78442"/>
        <dbReference type="ChEBI" id="CHEBI:78513"/>
        <dbReference type="ChEBI" id="CHEBI:456215"/>
        <dbReference type="EC" id="6.1.1.19"/>
    </reaction>
</comment>
<comment type="subunit">
    <text evidence="10">Monomer.</text>
</comment>
<evidence type="ECO:0000259" key="13">
    <source>
        <dbReference type="SMART" id="SM01016"/>
    </source>
</evidence>
<gene>
    <name evidence="10" type="primary">argS</name>
    <name evidence="14" type="ORF">UU29_C0003G0007</name>
</gene>
<keyword evidence="8 10" id="KW-0030">Aminoacyl-tRNA synthetase</keyword>
<evidence type="ECO:0000256" key="11">
    <source>
        <dbReference type="RuleBase" id="RU363038"/>
    </source>
</evidence>
<dbReference type="PATRIC" id="fig|1618424.3.peg.155"/>
<dbReference type="SMART" id="SM00836">
    <property type="entry name" value="DALR_1"/>
    <property type="match status" value="1"/>
</dbReference>
<dbReference type="InterPro" id="IPR005148">
    <property type="entry name" value="Arg-tRNA-synth_N"/>
</dbReference>
<feature type="domain" description="DALR anticodon binding" evidence="12">
    <location>
        <begin position="422"/>
        <end position="540"/>
    </location>
</feature>
<keyword evidence="3 10" id="KW-0963">Cytoplasm</keyword>
<dbReference type="InterPro" id="IPR001278">
    <property type="entry name" value="Arg-tRNA-ligase"/>
</dbReference>
<evidence type="ECO:0000256" key="2">
    <source>
        <dbReference type="ARBA" id="ARBA00005594"/>
    </source>
</evidence>
<dbReference type="SUPFAM" id="SSF52374">
    <property type="entry name" value="Nucleotidylyl transferase"/>
    <property type="match status" value="1"/>
</dbReference>
<evidence type="ECO:0000259" key="12">
    <source>
        <dbReference type="SMART" id="SM00836"/>
    </source>
</evidence>
<dbReference type="InterPro" id="IPR009080">
    <property type="entry name" value="tRNAsynth_Ia_anticodon-bd"/>
</dbReference>
<organism evidence="14 15">
    <name type="scientific">Candidatus Daviesbacteria bacterium GW2011_GWA2_40_9</name>
    <dbReference type="NCBI Taxonomy" id="1618424"/>
    <lineage>
        <taxon>Bacteria</taxon>
        <taxon>Candidatus Daviesiibacteriota</taxon>
    </lineage>
</organism>
<evidence type="ECO:0000313" key="14">
    <source>
        <dbReference type="EMBL" id="KKR83605.1"/>
    </source>
</evidence>
<evidence type="ECO:0000256" key="3">
    <source>
        <dbReference type="ARBA" id="ARBA00022490"/>
    </source>
</evidence>
<dbReference type="GO" id="GO:0004814">
    <property type="term" value="F:arginine-tRNA ligase activity"/>
    <property type="evidence" value="ECO:0007669"/>
    <property type="project" value="UniProtKB-UniRule"/>
</dbReference>
<proteinExistence type="inferred from homology"/>
<dbReference type="PRINTS" id="PR01038">
    <property type="entry name" value="TRNASYNTHARG"/>
</dbReference>
<comment type="similarity">
    <text evidence="2 10 11">Belongs to the class-I aminoacyl-tRNA synthetase family.</text>
</comment>
<dbReference type="GO" id="GO:0006420">
    <property type="term" value="P:arginyl-tRNA aminoacylation"/>
    <property type="evidence" value="ECO:0007669"/>
    <property type="project" value="UniProtKB-UniRule"/>
</dbReference>
<dbReference type="InterPro" id="IPR035684">
    <property type="entry name" value="ArgRS_core"/>
</dbReference>
<dbReference type="HAMAP" id="MF_00123">
    <property type="entry name" value="Arg_tRNA_synth"/>
    <property type="match status" value="1"/>
</dbReference>
<comment type="subcellular location">
    <subcellularLocation>
        <location evidence="1 10">Cytoplasm</location>
    </subcellularLocation>
</comment>
<dbReference type="InterPro" id="IPR036695">
    <property type="entry name" value="Arg-tRNA-synth_N_sf"/>
</dbReference>
<dbReference type="NCBIfam" id="TIGR00456">
    <property type="entry name" value="argS"/>
    <property type="match status" value="1"/>
</dbReference>
<dbReference type="InterPro" id="IPR008909">
    <property type="entry name" value="DALR_anticod-bd"/>
</dbReference>
<feature type="domain" description="Arginyl tRNA synthetase N-terminal" evidence="13">
    <location>
        <begin position="4"/>
        <end position="89"/>
    </location>
</feature>
<dbReference type="GO" id="GO:0005737">
    <property type="term" value="C:cytoplasm"/>
    <property type="evidence" value="ECO:0007669"/>
    <property type="project" value="UniProtKB-SubCell"/>
</dbReference>
<comment type="caution">
    <text evidence="14">The sequence shown here is derived from an EMBL/GenBank/DDBJ whole genome shotgun (WGS) entry which is preliminary data.</text>
</comment>
<evidence type="ECO:0000256" key="8">
    <source>
        <dbReference type="ARBA" id="ARBA00023146"/>
    </source>
</evidence>
<evidence type="ECO:0000313" key="15">
    <source>
        <dbReference type="Proteomes" id="UP000034601"/>
    </source>
</evidence>
<feature type="short sequence motif" description="'HIGH' region" evidence="10">
    <location>
        <begin position="126"/>
        <end position="136"/>
    </location>
</feature>
<accession>A0A0G0WH18</accession>
<dbReference type="InterPro" id="IPR014729">
    <property type="entry name" value="Rossmann-like_a/b/a_fold"/>
</dbReference>
<name>A0A0G0WH18_9BACT</name>
<evidence type="ECO:0000256" key="5">
    <source>
        <dbReference type="ARBA" id="ARBA00022741"/>
    </source>
</evidence>
<dbReference type="Pfam" id="PF03485">
    <property type="entry name" value="Arg_tRNA_synt_N"/>
    <property type="match status" value="1"/>
</dbReference>
<reference evidence="14 15" key="1">
    <citation type="journal article" date="2015" name="Nature">
        <title>rRNA introns, odd ribosomes, and small enigmatic genomes across a large radiation of phyla.</title>
        <authorList>
            <person name="Brown C.T."/>
            <person name="Hug L.A."/>
            <person name="Thomas B.C."/>
            <person name="Sharon I."/>
            <person name="Castelle C.J."/>
            <person name="Singh A."/>
            <person name="Wilkins M.J."/>
            <person name="Williams K.H."/>
            <person name="Banfield J.F."/>
        </authorList>
    </citation>
    <scope>NUCLEOTIDE SEQUENCE [LARGE SCALE GENOMIC DNA]</scope>
</reference>
<dbReference type="AlphaFoldDB" id="A0A0G0WH18"/>
<keyword evidence="4 10" id="KW-0436">Ligase</keyword>
<evidence type="ECO:0000256" key="9">
    <source>
        <dbReference type="ARBA" id="ARBA00049339"/>
    </source>
</evidence>
<dbReference type="PANTHER" id="PTHR11956">
    <property type="entry name" value="ARGINYL-TRNA SYNTHETASE"/>
    <property type="match status" value="1"/>
</dbReference>
<dbReference type="Gene3D" id="1.10.730.10">
    <property type="entry name" value="Isoleucyl-tRNA Synthetase, Domain 1"/>
    <property type="match status" value="1"/>
</dbReference>
<evidence type="ECO:0000256" key="10">
    <source>
        <dbReference type="HAMAP-Rule" id="MF_00123"/>
    </source>
</evidence>
<dbReference type="SUPFAM" id="SSF47323">
    <property type="entry name" value="Anticodon-binding domain of a subclass of class I aminoacyl-tRNA synthetases"/>
    <property type="match status" value="1"/>
</dbReference>
<dbReference type="SMART" id="SM01016">
    <property type="entry name" value="Arg_tRNA_synt_N"/>
    <property type="match status" value="1"/>
</dbReference>
<dbReference type="EC" id="6.1.1.19" evidence="10"/>
<keyword evidence="6 10" id="KW-0067">ATP-binding</keyword>
<evidence type="ECO:0000256" key="1">
    <source>
        <dbReference type="ARBA" id="ARBA00004496"/>
    </source>
</evidence>
<keyword evidence="7 10" id="KW-0648">Protein biosynthesis</keyword>
<dbReference type="PANTHER" id="PTHR11956:SF5">
    <property type="entry name" value="ARGININE--TRNA LIGASE, CYTOPLASMIC"/>
    <property type="match status" value="1"/>
</dbReference>
<evidence type="ECO:0000256" key="6">
    <source>
        <dbReference type="ARBA" id="ARBA00022840"/>
    </source>
</evidence>